<dbReference type="PANTHER" id="PTHR16270">
    <property type="entry name" value="HYPOTHETICAL LOC287798"/>
    <property type="match status" value="1"/>
</dbReference>
<dbReference type="GeneID" id="109684560"/>
<keyword evidence="2" id="KW-1185">Reference proteome</keyword>
<dbReference type="AlphaFoldDB" id="A0A8B7UF46"/>
<protein>
    <submittedName>
        <fullName evidence="3">Uncharacterized protein C17orf80 homolog isoform X1</fullName>
    </submittedName>
</protein>
<dbReference type="InterPro" id="IPR037694">
    <property type="entry name" value="MTNAP1"/>
</dbReference>
<dbReference type="KEGG" id="ccan:109684560"/>
<dbReference type="Proteomes" id="UP001732720">
    <property type="component" value="Chromosome 11"/>
</dbReference>
<evidence type="ECO:0000313" key="3">
    <source>
        <dbReference type="RefSeq" id="XP_020016580.1"/>
    </source>
</evidence>
<evidence type="ECO:0000313" key="1">
    <source>
        <dbReference type="Ensembl" id="ENSCCNP00000032033.1"/>
    </source>
</evidence>
<dbReference type="Ensembl" id="ENSCCNT00000040249.1">
    <property type="protein sequence ID" value="ENSCCNP00000032033.1"/>
    <property type="gene ID" value="ENSCCNG00000030445.1"/>
</dbReference>
<evidence type="ECO:0000313" key="2">
    <source>
        <dbReference type="Proteomes" id="UP001732720"/>
    </source>
</evidence>
<dbReference type="RefSeq" id="XP_020016580.1">
    <property type="nucleotide sequence ID" value="XM_020160991.1"/>
</dbReference>
<gene>
    <name evidence="1 3" type="primary">CUNH17orf80</name>
</gene>
<reference evidence="3" key="2">
    <citation type="submission" date="2025-04" db="UniProtKB">
        <authorList>
            <consortium name="RefSeq"/>
        </authorList>
    </citation>
    <scope>IDENTIFICATION</scope>
    <source>
        <tissue evidence="3">Leukocyte</tissue>
    </source>
</reference>
<sequence>MLTGPWGRGGAGVPLRRKISDTQPRMEVCPYCKKPFKRLKSHLPHCKMIGSTIPTDQGVNQSKPATPLHAKKVKRLTKDLIKVKGGELETESEERDTKLVSKKLGQTVESFPLLAKAGKDINDKNHLSFKMLKHTEPKTPFQGGTKASYVLDNISPKRELAKDLPKSEERRCNPSETEASLLADSTEPSLLNQDRKYISATSNDVQATSVSLKLDTIDPQRQRLLIKLVSVPSSDYHRPENLSNGVQRIRASVLSKESDSAGRGYLPGVSTDVKNTEAQEKNSESLILGLHTNPLDKMQVKNQEKQFDLGVEVCGSKGSAEKSVSATEMQEWTSVSRGCESFTGNSAADGKAQDEDPLTNLVTPQEATYDMFLPLSQSQAQSLASLAVKSLQEEKAQFCSHNQSSGVKLLLEGKEEASVEPQPACQPQALLPGCQRSSCSTQDHISQSALINHVAADRKTPSSSMGLEWFPELYPGYVGLGVLQRKPQYWNSVAQKPWRTSSPWGGLSKVPLLERSSTDVRSLEPLTGPAASTYPLMRLLGVMHKGWIRCNTTIKKSGVGGITMLFTGCFIVCCSWSFRHLRQRLEILTQSSSSVRRDSS</sequence>
<name>A0A8B7UF46_CASCN</name>
<organism evidence="3">
    <name type="scientific">Castor canadensis</name>
    <name type="common">American beaver</name>
    <dbReference type="NCBI Taxonomy" id="51338"/>
    <lineage>
        <taxon>Eukaryota</taxon>
        <taxon>Metazoa</taxon>
        <taxon>Chordata</taxon>
        <taxon>Craniata</taxon>
        <taxon>Vertebrata</taxon>
        <taxon>Euteleostomi</taxon>
        <taxon>Mammalia</taxon>
        <taxon>Eutheria</taxon>
        <taxon>Euarchontoglires</taxon>
        <taxon>Glires</taxon>
        <taxon>Rodentia</taxon>
        <taxon>Castorimorpha</taxon>
        <taxon>Castoridae</taxon>
        <taxon>Castor</taxon>
    </lineage>
</organism>
<proteinExistence type="predicted"/>
<dbReference type="PANTHER" id="PTHR16270:SF5">
    <property type="entry name" value="HYPOTHETICAL LOC287798"/>
    <property type="match status" value="1"/>
</dbReference>
<dbReference type="OrthoDB" id="8921675at2759"/>
<reference evidence="1" key="1">
    <citation type="submission" date="2023-09" db="UniProtKB">
        <authorList>
            <consortium name="Ensembl"/>
        </authorList>
    </citation>
    <scope>IDENTIFICATION</scope>
</reference>
<accession>A0A8B7UF46</accession>
<dbReference type="CTD" id="55028"/>